<comment type="similarity">
    <text evidence="1 4">Belongs to the universal ribosomal protein uS11 family.</text>
</comment>
<dbReference type="HAMAP" id="MF_01310">
    <property type="entry name" value="Ribosomal_uS11"/>
    <property type="match status" value="1"/>
</dbReference>
<organism evidence="6 7">
    <name type="scientific">Aspergillus puulaauensis</name>
    <dbReference type="NCBI Taxonomy" id="1220207"/>
    <lineage>
        <taxon>Eukaryota</taxon>
        <taxon>Fungi</taxon>
        <taxon>Dikarya</taxon>
        <taxon>Ascomycota</taxon>
        <taxon>Pezizomycotina</taxon>
        <taxon>Eurotiomycetes</taxon>
        <taxon>Eurotiomycetidae</taxon>
        <taxon>Eurotiales</taxon>
        <taxon>Aspergillaceae</taxon>
        <taxon>Aspergillus</taxon>
    </lineage>
</organism>
<evidence type="ECO:0000256" key="4">
    <source>
        <dbReference type="RuleBase" id="RU003629"/>
    </source>
</evidence>
<keyword evidence="3 4" id="KW-0687">Ribonucleoprotein</keyword>
<gene>
    <name evidence="6" type="primary">RPS14</name>
    <name evidence="6" type="ORF">APUU_10997A</name>
</gene>
<dbReference type="InterPro" id="IPR018102">
    <property type="entry name" value="Ribosomal_uS11_CS"/>
</dbReference>
<evidence type="ECO:0000256" key="5">
    <source>
        <dbReference type="SAM" id="MobiDB-lite"/>
    </source>
</evidence>
<dbReference type="GO" id="GO:0006412">
    <property type="term" value="P:translation"/>
    <property type="evidence" value="ECO:0007669"/>
    <property type="project" value="InterPro"/>
</dbReference>
<keyword evidence="2 4" id="KW-0689">Ribosomal protein</keyword>
<sequence length="194" mass="20578">MGRQTPVGHTEPTPPRIFLYLQPGTTATSSFSLHIPPHQQVDTMAPKSKAPAAPKENVTLGPLAGDGKLVFGVARIFASFNDTFVHVTDLSGRETICRVTGGMKVKADRDESSPYAAMLAAQDVAARCKELGINALHIKIRATGGNGTKTPGPGAQSALRALARAGMRIGRIEDVTPTPSDSTRRKGGRRGRRL</sequence>
<dbReference type="OrthoDB" id="1677536at2759"/>
<dbReference type="RefSeq" id="XP_041550363.1">
    <property type="nucleotide sequence ID" value="XM_041707006.1"/>
</dbReference>
<dbReference type="GeneID" id="64968174"/>
<protein>
    <submittedName>
        <fullName evidence="6">Ribosomal protein S14, S11</fullName>
    </submittedName>
</protein>
<evidence type="ECO:0000256" key="2">
    <source>
        <dbReference type="ARBA" id="ARBA00022980"/>
    </source>
</evidence>
<dbReference type="FunFam" id="3.30.420.80:FF:000002">
    <property type="entry name" value="40S ribosomal protein S14"/>
    <property type="match status" value="1"/>
</dbReference>
<reference evidence="6" key="1">
    <citation type="submission" date="2021-01" db="EMBL/GenBank/DDBJ databases">
        <authorList>
            <consortium name="Aspergillus puulaauensis MK2 genome sequencing consortium"/>
            <person name="Kazuki M."/>
            <person name="Futagami T."/>
        </authorList>
    </citation>
    <scope>NUCLEOTIDE SEQUENCE</scope>
    <source>
        <strain evidence="6">MK2</strain>
    </source>
</reference>
<reference evidence="6" key="2">
    <citation type="submission" date="2021-02" db="EMBL/GenBank/DDBJ databases">
        <title>Aspergillus puulaauensis MK2 genome sequence.</title>
        <authorList>
            <person name="Futagami T."/>
            <person name="Mori K."/>
            <person name="Kadooka C."/>
            <person name="Tanaka T."/>
        </authorList>
    </citation>
    <scope>NUCLEOTIDE SEQUENCE</scope>
    <source>
        <strain evidence="6">MK2</strain>
    </source>
</reference>
<accession>A0A7R7XBC1</accession>
<dbReference type="Proteomes" id="UP000654913">
    <property type="component" value="Chromosome 1"/>
</dbReference>
<dbReference type="InterPro" id="IPR001971">
    <property type="entry name" value="Ribosomal_uS11"/>
</dbReference>
<dbReference type="GO" id="GO:1990904">
    <property type="term" value="C:ribonucleoprotein complex"/>
    <property type="evidence" value="ECO:0007669"/>
    <property type="project" value="UniProtKB-KW"/>
</dbReference>
<dbReference type="Gene3D" id="3.30.420.80">
    <property type="entry name" value="Ribosomal protein S11"/>
    <property type="match status" value="1"/>
</dbReference>
<proteinExistence type="inferred from homology"/>
<dbReference type="NCBIfam" id="NF007176">
    <property type="entry name" value="PRK09607.1"/>
    <property type="match status" value="1"/>
</dbReference>
<feature type="compositionally biased region" description="Basic residues" evidence="5">
    <location>
        <begin position="185"/>
        <end position="194"/>
    </location>
</feature>
<dbReference type="KEGG" id="apuu:APUU_10997A"/>
<feature type="region of interest" description="Disordered" evidence="5">
    <location>
        <begin position="171"/>
        <end position="194"/>
    </location>
</feature>
<dbReference type="AlphaFoldDB" id="A0A7R7XBC1"/>
<evidence type="ECO:0000313" key="6">
    <source>
        <dbReference type="EMBL" id="BCS18169.1"/>
    </source>
</evidence>
<evidence type="ECO:0000256" key="1">
    <source>
        <dbReference type="ARBA" id="ARBA00006194"/>
    </source>
</evidence>
<dbReference type="GO" id="GO:0005840">
    <property type="term" value="C:ribosome"/>
    <property type="evidence" value="ECO:0007669"/>
    <property type="project" value="UniProtKB-KW"/>
</dbReference>
<dbReference type="EMBL" id="AP024443">
    <property type="protein sequence ID" value="BCS18169.1"/>
    <property type="molecule type" value="Genomic_DNA"/>
</dbReference>
<evidence type="ECO:0000256" key="3">
    <source>
        <dbReference type="ARBA" id="ARBA00023274"/>
    </source>
</evidence>
<dbReference type="InterPro" id="IPR036967">
    <property type="entry name" value="Ribosomal_uS11_sf"/>
</dbReference>
<dbReference type="Pfam" id="PF00411">
    <property type="entry name" value="Ribosomal_S11"/>
    <property type="match status" value="1"/>
</dbReference>
<dbReference type="PROSITE" id="PS00054">
    <property type="entry name" value="RIBOSOMAL_S11"/>
    <property type="match status" value="1"/>
</dbReference>
<name>A0A7R7XBC1_9EURO</name>
<dbReference type="PANTHER" id="PTHR11759">
    <property type="entry name" value="40S RIBOSOMAL PROTEIN S14/30S RIBOSOMAL PROTEIN S11"/>
    <property type="match status" value="1"/>
</dbReference>
<evidence type="ECO:0000313" key="7">
    <source>
        <dbReference type="Proteomes" id="UP000654913"/>
    </source>
</evidence>
<keyword evidence="7" id="KW-1185">Reference proteome</keyword>
<dbReference type="GO" id="GO:0003735">
    <property type="term" value="F:structural constituent of ribosome"/>
    <property type="evidence" value="ECO:0007669"/>
    <property type="project" value="InterPro"/>
</dbReference>
<dbReference type="SUPFAM" id="SSF53137">
    <property type="entry name" value="Translational machinery components"/>
    <property type="match status" value="1"/>
</dbReference>